<gene>
    <name evidence="1" type="ORF">SCTVLC_2613</name>
</gene>
<dbReference type="EMBL" id="FR904245">
    <property type="protein sequence ID" value="CDG49237.1"/>
    <property type="molecule type" value="Genomic_DNA"/>
</dbReference>
<reference evidence="1" key="2">
    <citation type="journal article" date="2014" name="Genome Biol. Evol.">
        <title>Settling down: the genome of Serratia symbiotica from the aphid Cinara tujafilina zooms in on the process of accommodation to a cooperative intracellular life.</title>
        <authorList>
            <person name="Manzano-Marin A."/>
            <person name="Latorre A."/>
        </authorList>
    </citation>
    <scope>NUCLEOTIDE SEQUENCE</scope>
    <source>
        <strain evidence="1">SCt-VLC</strain>
    </source>
</reference>
<accession>A0A068RE29</accession>
<reference evidence="1" key="1">
    <citation type="submission" date="2013-06" db="EMBL/GenBank/DDBJ databases">
        <authorList>
            <person name="Mazano-Marin A."/>
        </authorList>
    </citation>
    <scope>NUCLEOTIDE SEQUENCE</scope>
    <source>
        <strain evidence="1">SCt-VLC</strain>
    </source>
</reference>
<protein>
    <submittedName>
        <fullName evidence="1">Uncharacterized protein</fullName>
    </submittedName>
</protein>
<name>A0A068RE29_9GAMM</name>
<proteinExistence type="predicted"/>
<dbReference type="AlphaFoldDB" id="A0A068RE29"/>
<evidence type="ECO:0000313" key="1">
    <source>
        <dbReference type="EMBL" id="CDG49237.1"/>
    </source>
</evidence>
<organism evidence="1">
    <name type="scientific">Serratia symbiotica SCt-VLC</name>
    <dbReference type="NCBI Taxonomy" id="1347341"/>
    <lineage>
        <taxon>Bacteria</taxon>
        <taxon>Pseudomonadati</taxon>
        <taxon>Pseudomonadota</taxon>
        <taxon>Gammaproteobacteria</taxon>
        <taxon>Enterobacterales</taxon>
        <taxon>Yersiniaceae</taxon>
        <taxon>Serratia</taxon>
        <taxon>Serratia symbiotica</taxon>
    </lineage>
</organism>
<dbReference type="RefSeq" id="WP_236712551.1">
    <property type="nucleotide sequence ID" value="NZ_FR904245.1"/>
</dbReference>
<sequence length="213" mass="24743">MRYEVNDNIREILTEPRFEVNRKYGKKMTIDIFTGFLLYTNHIDALVLPEEDRRIAVLGGPDAEAGEEHYAYIYSALGDSDFIAQVYWYLMSVDISQFNWQRAPNTKERQLMIESNKSDIEVALISVLENPPVPAMTYQQIVNEVIKEVGLDAEINQKHITRLLREKTKRPATDLVKVKGVGHRFWILEKNCDFSNDELHEIFETCEKMQSAI</sequence>